<dbReference type="Gene3D" id="3.40.50.300">
    <property type="entry name" value="P-loop containing nucleotide triphosphate hydrolases"/>
    <property type="match status" value="1"/>
</dbReference>
<dbReference type="InterPro" id="IPR050238">
    <property type="entry name" value="DNA_Rep/Repair_Clamp_Loader"/>
</dbReference>
<evidence type="ECO:0000256" key="2">
    <source>
        <dbReference type="ARBA" id="ARBA00022932"/>
    </source>
</evidence>
<dbReference type="RefSeq" id="WP_142941003.1">
    <property type="nucleotide sequence ID" value="NZ_VIKR01000001.1"/>
</dbReference>
<keyword evidence="2" id="KW-0808">Transferase</keyword>
<evidence type="ECO:0000256" key="1">
    <source>
        <dbReference type="ARBA" id="ARBA00012417"/>
    </source>
</evidence>
<comment type="caution">
    <text evidence="4">The sequence shown here is derived from an EMBL/GenBank/DDBJ whole genome shotgun (WGS) entry which is preliminary data.</text>
</comment>
<dbReference type="PANTHER" id="PTHR11669:SF8">
    <property type="entry name" value="DNA POLYMERASE III SUBUNIT DELTA"/>
    <property type="match status" value="1"/>
</dbReference>
<comment type="catalytic activity">
    <reaction evidence="3">
        <text>DNA(n) + a 2'-deoxyribonucleoside 5'-triphosphate = DNA(n+1) + diphosphate</text>
        <dbReference type="Rhea" id="RHEA:22508"/>
        <dbReference type="Rhea" id="RHEA-COMP:17339"/>
        <dbReference type="Rhea" id="RHEA-COMP:17340"/>
        <dbReference type="ChEBI" id="CHEBI:33019"/>
        <dbReference type="ChEBI" id="CHEBI:61560"/>
        <dbReference type="ChEBI" id="CHEBI:173112"/>
        <dbReference type="EC" id="2.7.7.7"/>
    </reaction>
</comment>
<keyword evidence="2" id="KW-0548">Nucleotidyltransferase</keyword>
<gene>
    <name evidence="4" type="ORF">FLL45_05665</name>
</gene>
<dbReference type="AlphaFoldDB" id="A0A545TJU3"/>
<evidence type="ECO:0000313" key="5">
    <source>
        <dbReference type="Proteomes" id="UP000317839"/>
    </source>
</evidence>
<dbReference type="OrthoDB" id="9811073at2"/>
<dbReference type="InterPro" id="IPR027417">
    <property type="entry name" value="P-loop_NTPase"/>
</dbReference>
<dbReference type="EMBL" id="VIKR01000001">
    <property type="protein sequence ID" value="TQV77431.1"/>
    <property type="molecule type" value="Genomic_DNA"/>
</dbReference>
<keyword evidence="5" id="KW-1185">Reference proteome</keyword>
<evidence type="ECO:0000313" key="4">
    <source>
        <dbReference type="EMBL" id="TQV77431.1"/>
    </source>
</evidence>
<name>A0A545TJU3_9GAMM</name>
<dbReference type="Pfam" id="PF13177">
    <property type="entry name" value="DNA_pol3_delta2"/>
    <property type="match status" value="1"/>
</dbReference>
<accession>A0A545TJU3</accession>
<proteinExistence type="predicted"/>
<protein>
    <recommendedName>
        <fullName evidence="1">DNA-directed DNA polymerase</fullName>
        <ecNumber evidence="1">2.7.7.7</ecNumber>
    </recommendedName>
</protein>
<dbReference type="GO" id="GO:0009360">
    <property type="term" value="C:DNA polymerase III complex"/>
    <property type="evidence" value="ECO:0007669"/>
    <property type="project" value="TreeGrafter"/>
</dbReference>
<dbReference type="PANTHER" id="PTHR11669">
    <property type="entry name" value="REPLICATION FACTOR C / DNA POLYMERASE III GAMMA-TAU SUBUNIT"/>
    <property type="match status" value="1"/>
</dbReference>
<sequence>MLTEYPWFDNINENLSQALLNERMPHALMIQSPPKSGKAAFAFGFAKSLLCSQVADLSGSCGECKSCQLFDAGTHPDFYGVDKLVDAKGKQKKSIGIEQVRELTANLRDTAQLGGFRIALVHSVEAMTTASFNALLKTLEEPGKDTILVLLANNQASIPATIRSRCQLIKPELTGETLIPWLQSQVDAPEIEVKDALDTSYWAPLAALEYLNEEGASLVKSFFDKLDRVLLNQLTPVEFLDQVDSTGDSIIDEVTNYFYHVEKCQALKLHQDRYQRIPHRLIFQIYAKLLELKRAQQAGSNLQTRLQIEVILIQWFEFGKKLVHYSNS</sequence>
<keyword evidence="2" id="KW-0239">DNA-directed DNA polymerase</keyword>
<reference evidence="4 5" key="1">
    <citation type="submission" date="2019-06" db="EMBL/GenBank/DDBJ databases">
        <title>Draft genome of Aliikangiella marina GYP-15.</title>
        <authorList>
            <person name="Wang G."/>
        </authorList>
    </citation>
    <scope>NUCLEOTIDE SEQUENCE [LARGE SCALE GENOMIC DNA]</scope>
    <source>
        <strain evidence="4 5">GYP-15</strain>
    </source>
</reference>
<organism evidence="4 5">
    <name type="scientific">Aliikangiella marina</name>
    <dbReference type="NCBI Taxonomy" id="1712262"/>
    <lineage>
        <taxon>Bacteria</taxon>
        <taxon>Pseudomonadati</taxon>
        <taxon>Pseudomonadota</taxon>
        <taxon>Gammaproteobacteria</taxon>
        <taxon>Oceanospirillales</taxon>
        <taxon>Pleioneaceae</taxon>
        <taxon>Aliikangiella</taxon>
    </lineage>
</organism>
<evidence type="ECO:0000256" key="3">
    <source>
        <dbReference type="ARBA" id="ARBA00049244"/>
    </source>
</evidence>
<dbReference type="Proteomes" id="UP000317839">
    <property type="component" value="Unassembled WGS sequence"/>
</dbReference>
<dbReference type="SUPFAM" id="SSF52540">
    <property type="entry name" value="P-loop containing nucleoside triphosphate hydrolases"/>
    <property type="match status" value="1"/>
</dbReference>
<dbReference type="EC" id="2.7.7.7" evidence="1"/>
<dbReference type="GO" id="GO:0003887">
    <property type="term" value="F:DNA-directed DNA polymerase activity"/>
    <property type="evidence" value="ECO:0007669"/>
    <property type="project" value="UniProtKB-KW"/>
</dbReference>
<dbReference type="GO" id="GO:0006261">
    <property type="term" value="P:DNA-templated DNA replication"/>
    <property type="evidence" value="ECO:0007669"/>
    <property type="project" value="TreeGrafter"/>
</dbReference>